<dbReference type="PANTHER" id="PTHR37469:SF2">
    <property type="entry name" value="CELLOBIONIC ACID PHOSPHORYLASE"/>
    <property type="match status" value="1"/>
</dbReference>
<dbReference type="SUPFAM" id="SSF74650">
    <property type="entry name" value="Galactose mutarotase-like"/>
    <property type="match status" value="1"/>
</dbReference>
<dbReference type="InterPro" id="IPR033432">
    <property type="entry name" value="GH94_catalytic"/>
</dbReference>
<keyword evidence="2" id="KW-0808">Transferase</keyword>
<dbReference type="InterPro" id="IPR037018">
    <property type="entry name" value="GH65_N"/>
</dbReference>
<dbReference type="InterPro" id="IPR008928">
    <property type="entry name" value="6-hairpin_glycosidase_sf"/>
</dbReference>
<feature type="domain" description="Glycosyl hydrolase 94 supersandwich" evidence="3">
    <location>
        <begin position="26"/>
        <end position="307"/>
    </location>
</feature>
<keyword evidence="1" id="KW-0328">Glycosyltransferase</keyword>
<reference evidence="5 6" key="1">
    <citation type="submission" date="2009-02" db="EMBL/GenBank/DDBJ databases">
        <title>Vibrio splendidus str. LGP32 complete genome.</title>
        <authorList>
            <person name="Mazel D."/>
            <person name="Le Roux F."/>
        </authorList>
    </citation>
    <scope>NUCLEOTIDE SEQUENCE [LARGE SCALE GENOMIC DNA]</scope>
    <source>
        <strain evidence="5 6">LGP32</strain>
    </source>
</reference>
<dbReference type="STRING" id="575788.VS_II1386"/>
<dbReference type="GO" id="GO:0030246">
    <property type="term" value="F:carbohydrate binding"/>
    <property type="evidence" value="ECO:0007669"/>
    <property type="project" value="InterPro"/>
</dbReference>
<protein>
    <submittedName>
        <fullName evidence="5">Cellodextrin-phosphorylase</fullName>
    </submittedName>
</protein>
<dbReference type="InterPro" id="IPR010383">
    <property type="entry name" value="Glyco_hydrolase_94_b-supersand"/>
</dbReference>
<dbReference type="Gene3D" id="1.20.890.20">
    <property type="entry name" value="mpn423 like domain"/>
    <property type="match status" value="1"/>
</dbReference>
<dbReference type="InterPro" id="IPR052047">
    <property type="entry name" value="GH94_Enzymes"/>
</dbReference>
<dbReference type="CAZy" id="GH94">
    <property type="family name" value="Glycoside Hydrolase Family 94"/>
</dbReference>
<name>B7VTD2_VIBA3</name>
<dbReference type="Gene3D" id="2.70.98.40">
    <property type="entry name" value="Glycoside hydrolase, family 65, N-terminal domain"/>
    <property type="match status" value="1"/>
</dbReference>
<dbReference type="GO" id="GO:0005975">
    <property type="term" value="P:carbohydrate metabolic process"/>
    <property type="evidence" value="ECO:0007669"/>
    <property type="project" value="InterPro"/>
</dbReference>
<evidence type="ECO:0000313" key="6">
    <source>
        <dbReference type="Proteomes" id="UP000009100"/>
    </source>
</evidence>
<organism evidence="5 6">
    <name type="scientific">Vibrio atlanticus (strain LGP32)</name>
    <name type="common">Vibrio splendidus (strain Mel32)</name>
    <dbReference type="NCBI Taxonomy" id="575788"/>
    <lineage>
        <taxon>Bacteria</taxon>
        <taxon>Pseudomonadati</taxon>
        <taxon>Pseudomonadota</taxon>
        <taxon>Gammaproteobacteria</taxon>
        <taxon>Vibrionales</taxon>
        <taxon>Vibrionaceae</taxon>
        <taxon>Vibrio</taxon>
    </lineage>
</organism>
<dbReference type="Gene3D" id="1.50.10.10">
    <property type="match status" value="1"/>
</dbReference>
<dbReference type="EMBL" id="FM954973">
    <property type="protein sequence ID" value="CAV27498.1"/>
    <property type="molecule type" value="Genomic_DNA"/>
</dbReference>
<evidence type="ECO:0000256" key="1">
    <source>
        <dbReference type="ARBA" id="ARBA00022676"/>
    </source>
</evidence>
<dbReference type="PANTHER" id="PTHR37469">
    <property type="entry name" value="CELLOBIONIC ACID PHOSPHORYLASE-RELATED"/>
    <property type="match status" value="1"/>
</dbReference>
<dbReference type="AlphaFoldDB" id="B7VTD2"/>
<evidence type="ECO:0000256" key="2">
    <source>
        <dbReference type="ARBA" id="ARBA00022679"/>
    </source>
</evidence>
<dbReference type="InterPro" id="IPR011013">
    <property type="entry name" value="Gal_mutarotase_sf_dom"/>
</dbReference>
<dbReference type="Pfam" id="PF06165">
    <property type="entry name" value="GH94_b-supersand"/>
    <property type="match status" value="1"/>
</dbReference>
<dbReference type="InterPro" id="IPR012341">
    <property type="entry name" value="6hp_glycosidase-like_sf"/>
</dbReference>
<proteinExistence type="predicted"/>
<dbReference type="Pfam" id="PF17167">
    <property type="entry name" value="Glyco_hydro_94"/>
    <property type="match status" value="1"/>
</dbReference>
<dbReference type="KEGG" id="vsp:VS_II1386"/>
<evidence type="ECO:0000259" key="4">
    <source>
        <dbReference type="Pfam" id="PF17167"/>
    </source>
</evidence>
<dbReference type="SUPFAM" id="SSF48208">
    <property type="entry name" value="Six-hairpin glycosidases"/>
    <property type="match status" value="1"/>
</dbReference>
<feature type="domain" description="Glycosyl hydrolase 94 catalytic" evidence="4">
    <location>
        <begin position="321"/>
        <end position="742"/>
    </location>
</feature>
<dbReference type="HOGENOM" id="CLU_019054_0_0_6"/>
<dbReference type="Proteomes" id="UP000009100">
    <property type="component" value="Chromosome 2"/>
</dbReference>
<sequence length="818" mass="91721">MFWLLLIWEGLGIVMMKFGYFDDKNKEYVATTPCTPIKWCNYVGTLDFGGIVDSNGGVLLCKGDPALNRITKYIAQLPNSDFKGSTLYLKVRDEAGNVEVFSPFYTPTLKPLDKFENHTGLSYTTIIAEAFGVRCEATFFVPKADQVLLQDIKVTNISDKALHVDVVPVYEFTHFDALKQLLNADWVPQTMTLKAHQQESGHTVLEQYAFMKRDYAVNLMTADRPATSFDGDRQSFLGNLGYGTWAAPEALNNDELGNTECLRGDNIGALNLRLGWLSPEQTERTIVQIAQEQSLEAALPLLAKYRDHQVVDSAFAELAEHWDGYLQAVQVETPDPAMNSMLNVHNPRQCHTTKNWSRYLSLYQLGYGARGIGFRDSSQDTLGVITHMPEEAREFIERLLSVQNTNGSAMHQFFPSTMEANAGDSREEEDRPDYYGDDHLWIIYAVTQYVKETGNADFLNKEIPFYQKDKAGNPVETGTVWNHLCRAIEFTYTNTGEHGLPLLGFADWNDTVNLPTGAESMMVANMYGKALLDMLDLCELRGEAQLTAKFNDQYQQMQSTVNECGWDGEWFVRYFDEQGLPIGSHKNEQGQIYTNGQSWPVISGFATQERATQALDSVYNKLNTANGIKLSTPGYNGFDPQLGGVSTYPPGAKENGGIFLHSNPWVMIAEAKMGNGERAYEYYRQINPASKNDDIDTFESEPYCYPQNILGDEHKQFGLGRNAWLSGTSSWTYVAGTQWILGVRPEVDGLLVDPCIPAEWPEFKVRRQFRGATYHIHVTNPNNVCKGVVEMKVNGDLISGNKAPVFTSGEHTIEVILG</sequence>
<dbReference type="Gene3D" id="2.60.420.10">
    <property type="entry name" value="Maltose phosphorylase, domain 3"/>
    <property type="match status" value="1"/>
</dbReference>
<dbReference type="GO" id="GO:0016757">
    <property type="term" value="F:glycosyltransferase activity"/>
    <property type="evidence" value="ECO:0007669"/>
    <property type="project" value="UniProtKB-KW"/>
</dbReference>
<evidence type="ECO:0000259" key="3">
    <source>
        <dbReference type="Pfam" id="PF06165"/>
    </source>
</evidence>
<dbReference type="eggNOG" id="COG3459">
    <property type="taxonomic scope" value="Bacteria"/>
</dbReference>
<evidence type="ECO:0000313" key="5">
    <source>
        <dbReference type="EMBL" id="CAV27498.1"/>
    </source>
</evidence>
<gene>
    <name evidence="5" type="ordered locus">VS_II1386</name>
</gene>
<accession>B7VTD2</accession>